<sequence>MSQKDVKESLLEQLRLQGKTADFYGDLVEDYMHYWKLKKDLIQDIKKRGIRYEAMNGNGIMVEKTNESVQNLQKTTAIMLKILSDLGLRDQISNESEADGYL</sequence>
<name>A0A8S5V7Q8_9CAUD</name>
<proteinExistence type="predicted"/>
<protein>
    <submittedName>
        <fullName evidence="1">Terminase small subunit</fullName>
    </submittedName>
</protein>
<organism evidence="1">
    <name type="scientific">Siphoviridae sp. ctiuu37</name>
    <dbReference type="NCBI Taxonomy" id="2825628"/>
    <lineage>
        <taxon>Viruses</taxon>
        <taxon>Duplodnaviria</taxon>
        <taxon>Heunggongvirae</taxon>
        <taxon>Uroviricota</taxon>
        <taxon>Caudoviricetes</taxon>
    </lineage>
</organism>
<dbReference type="Pfam" id="PF05119">
    <property type="entry name" value="Terminase_4"/>
    <property type="match status" value="1"/>
</dbReference>
<dbReference type="InterPro" id="IPR006448">
    <property type="entry name" value="Phage_term_ssu_P27"/>
</dbReference>
<evidence type="ECO:0000313" key="1">
    <source>
        <dbReference type="EMBL" id="DAG02734.1"/>
    </source>
</evidence>
<dbReference type="EMBL" id="BK016214">
    <property type="protein sequence ID" value="DAG02734.1"/>
    <property type="molecule type" value="Genomic_DNA"/>
</dbReference>
<reference evidence="1" key="1">
    <citation type="journal article" date="2021" name="Proc. Natl. Acad. Sci. U.S.A.">
        <title>A Catalog of Tens of Thousands of Viruses from Human Metagenomes Reveals Hidden Associations with Chronic Diseases.</title>
        <authorList>
            <person name="Tisza M.J."/>
            <person name="Buck C.B."/>
        </authorList>
    </citation>
    <scope>NUCLEOTIDE SEQUENCE</scope>
    <source>
        <strain evidence="1">Ctiuu37</strain>
    </source>
</reference>
<accession>A0A8S5V7Q8</accession>